<evidence type="ECO:0000259" key="2">
    <source>
        <dbReference type="Pfam" id="PF04183"/>
    </source>
</evidence>
<dbReference type="PANTHER" id="PTHR34384:SF6">
    <property type="entry name" value="STAPHYLOFERRIN B SYNTHASE"/>
    <property type="match status" value="1"/>
</dbReference>
<evidence type="ECO:0000313" key="5">
    <source>
        <dbReference type="EMBL" id="CNL55049.1"/>
    </source>
</evidence>
<accession>A0A0T9UN62</accession>
<keyword evidence="6" id="KW-1185">Reference proteome</keyword>
<dbReference type="EC" id="6.3.2.-" evidence="4 5"/>
<evidence type="ECO:0000259" key="3">
    <source>
        <dbReference type="Pfam" id="PF06276"/>
    </source>
</evidence>
<dbReference type="eggNOG" id="COG4264">
    <property type="taxonomic scope" value="Bacteria"/>
</dbReference>
<evidence type="ECO:0000313" key="6">
    <source>
        <dbReference type="Proteomes" id="UP000038647"/>
    </source>
</evidence>
<dbReference type="Pfam" id="PF06276">
    <property type="entry name" value="FhuF"/>
    <property type="match status" value="1"/>
</dbReference>
<dbReference type="InterPro" id="IPR022770">
    <property type="entry name" value="IucA/IucC-like_C"/>
</dbReference>
<dbReference type="GO" id="GO:0019290">
    <property type="term" value="P:siderophore biosynthetic process"/>
    <property type="evidence" value="ECO:0007669"/>
    <property type="project" value="InterPro"/>
</dbReference>
<proteinExistence type="predicted"/>
<dbReference type="Gene3D" id="1.10.510.40">
    <property type="match status" value="1"/>
</dbReference>
<keyword evidence="5" id="KW-0436">Ligase</keyword>
<name>A0A0T9UN62_YERAL</name>
<evidence type="ECO:0000313" key="7">
    <source>
        <dbReference type="Proteomes" id="UP000041595"/>
    </source>
</evidence>
<evidence type="ECO:0000256" key="1">
    <source>
        <dbReference type="ARBA" id="ARBA00004924"/>
    </source>
</evidence>
<reference evidence="5 7" key="1">
    <citation type="submission" date="2015-03" db="EMBL/GenBank/DDBJ databases">
        <authorList>
            <person name="Murphy D."/>
        </authorList>
    </citation>
    <scope>NUCLEOTIDE SEQUENCE [LARGE SCALE GENOMIC DNA]</scope>
    <source>
        <strain evidence="5 7">IP06005</strain>
    </source>
</reference>
<dbReference type="AlphaFoldDB" id="A0A0T9UN62"/>
<dbReference type="Proteomes" id="UP000041595">
    <property type="component" value="Unassembled WGS sequence"/>
</dbReference>
<dbReference type="InterPro" id="IPR007310">
    <property type="entry name" value="Aerobactin_biosyn_IucA/IucC_N"/>
</dbReference>
<dbReference type="OrthoDB" id="495728at2"/>
<protein>
    <submittedName>
        <fullName evidence="4 5">Siderophore biosynthesis protein IucC</fullName>
        <ecNumber evidence="4 5">6.3.2.-</ecNumber>
    </submittedName>
</protein>
<dbReference type="Proteomes" id="UP000038647">
    <property type="component" value="Unassembled WGS sequence"/>
</dbReference>
<dbReference type="RefSeq" id="WP_042839841.1">
    <property type="nucleotide sequence ID" value="NZ_CABHPY010000023.1"/>
</dbReference>
<reference evidence="4 6" key="2">
    <citation type="submission" date="2015-03" db="EMBL/GenBank/DDBJ databases">
        <authorList>
            <consortium name="Pathogen Informatics"/>
            <person name="Murphy D."/>
        </authorList>
    </citation>
    <scope>NUCLEOTIDE SEQUENCE [LARGE SCALE GENOMIC DNA]</scope>
    <source>
        <strain evidence="4 6">IP08791</strain>
    </source>
</reference>
<feature type="domain" description="Aerobactin siderophore biosynthesis IucA/IucC N-terminal" evidence="2">
    <location>
        <begin position="132"/>
        <end position="374"/>
    </location>
</feature>
<dbReference type="Pfam" id="PF04183">
    <property type="entry name" value="IucA_IucC"/>
    <property type="match status" value="1"/>
</dbReference>
<dbReference type="GO" id="GO:0016881">
    <property type="term" value="F:acid-amino acid ligase activity"/>
    <property type="evidence" value="ECO:0007669"/>
    <property type="project" value="UniProtKB-ARBA"/>
</dbReference>
<comment type="pathway">
    <text evidence="1">Siderophore biosynthesis.</text>
</comment>
<dbReference type="PANTHER" id="PTHR34384">
    <property type="entry name" value="L-2,3-DIAMINOPROPANOATE--CITRATE LIGASE"/>
    <property type="match status" value="1"/>
</dbReference>
<dbReference type="Gene3D" id="3.30.310.280">
    <property type="match status" value="1"/>
</dbReference>
<dbReference type="EMBL" id="CQEH01000001">
    <property type="protein sequence ID" value="CNK50827.1"/>
    <property type="molecule type" value="Genomic_DNA"/>
</dbReference>
<dbReference type="Gene3D" id="6.10.250.3370">
    <property type="match status" value="1"/>
</dbReference>
<dbReference type="EMBL" id="CQEJ01000022">
    <property type="protein sequence ID" value="CNL55049.1"/>
    <property type="molecule type" value="Genomic_DNA"/>
</dbReference>
<evidence type="ECO:0000313" key="4">
    <source>
        <dbReference type="EMBL" id="CNK50827.1"/>
    </source>
</evidence>
<organism evidence="5 7">
    <name type="scientific">Yersinia aldovae</name>
    <dbReference type="NCBI Taxonomy" id="29483"/>
    <lineage>
        <taxon>Bacteria</taxon>
        <taxon>Pseudomonadati</taxon>
        <taxon>Pseudomonadota</taxon>
        <taxon>Gammaproteobacteria</taxon>
        <taxon>Enterobacterales</taxon>
        <taxon>Yersiniaceae</taxon>
        <taxon>Yersinia</taxon>
    </lineage>
</organism>
<dbReference type="InterPro" id="IPR037455">
    <property type="entry name" value="LucA/IucC-like"/>
</dbReference>
<sequence length="582" mass="66534">MTTNDYSHWQRVNRQMVAKILAELEYERTLNAEPQGQTWRIALPSAVYTFHAERGIWGWLQIDPTSLHCEGVPLTADHILRQLAQVLNMDDAQVAEHLEDLYATLRGDMQLLAARHGMSADSLIALDADALQCLLAGHPKFIFNKGRRGWGLTALQHYAPEYQGQFRLHWVAAKRRSFVWCADAELPLDRLLSSAMDSTERQRFEHRWQELALNDDWVPVPLHPWQWQQKIALHFLPQLAEGELVELGEFGDHYLAQQSLRTLTNVSRRVPFDIKLPLTIYNTSCYRGIPGKYISAGPAASRWLQQVFAQDRTLRESGAEILGEPAAGYMTHPTYATLNKAPYRYQEMLGVIWRENPSCYLQPGEQAILMATLMETDNQGYPLIAAYIARSGLSAEAWLEQMFRVVVVPIYHLMCCYGVALIAHGQNITLVMKDHVPQRILLKDFQGDMRLVDEEFPQAASLPNVVKEVTARLSANYLIHDLQTGHFVTVLRFISPLMHVCGVSEQRFYQLLAQVLKRYMAQHPDMAARFALFDLFKPQIIRVVLNPVKLTYSEQDGGNRMLPNYLQDLDNPLYLVTKELAQ</sequence>
<feature type="domain" description="Aerobactin siderophore biosynthesis IucA/IucC-like C-terminal" evidence="3">
    <location>
        <begin position="396"/>
        <end position="551"/>
    </location>
</feature>
<gene>
    <name evidence="5" type="primary">iucC_1</name>
    <name evidence="5" type="ORF">ERS137965_03350</name>
    <name evidence="4" type="ORF">ERS137966_00465</name>
</gene>